<evidence type="ECO:0000313" key="2">
    <source>
        <dbReference type="Proteomes" id="UP000076482"/>
    </source>
</evidence>
<protein>
    <submittedName>
        <fullName evidence="1">Uncharacterized protein</fullName>
    </submittedName>
</protein>
<comment type="caution">
    <text evidence="1">The sequence shown here is derived from an EMBL/GenBank/DDBJ whole genome shotgun (WGS) entry which is preliminary data.</text>
</comment>
<evidence type="ECO:0000313" key="1">
    <source>
        <dbReference type="EMBL" id="KZD55651.1"/>
    </source>
</evidence>
<dbReference type="PATRIC" id="fig|1396.535.peg.5960"/>
<reference evidence="1 2" key="1">
    <citation type="submission" date="2015-09" db="EMBL/GenBank/DDBJ databases">
        <title>Bacillus cereus food isolates.</title>
        <authorList>
            <person name="Boekhorst J."/>
        </authorList>
    </citation>
    <scope>NUCLEOTIDE SEQUENCE [LARGE SCALE GENOMIC DNA]</scope>
    <source>
        <strain evidence="1 2">B4088</strain>
    </source>
</reference>
<accession>A0A164LC01</accession>
<dbReference type="Proteomes" id="UP000076482">
    <property type="component" value="Unassembled WGS sequence"/>
</dbReference>
<dbReference type="AlphaFoldDB" id="A0A164LC01"/>
<name>A0A164LC01_BACCE</name>
<organism evidence="1 2">
    <name type="scientific">Bacillus cereus</name>
    <dbReference type="NCBI Taxonomy" id="1396"/>
    <lineage>
        <taxon>Bacteria</taxon>
        <taxon>Bacillati</taxon>
        <taxon>Bacillota</taxon>
        <taxon>Bacilli</taxon>
        <taxon>Bacillales</taxon>
        <taxon>Bacillaceae</taxon>
        <taxon>Bacillus</taxon>
        <taxon>Bacillus cereus group</taxon>
    </lineage>
</organism>
<proteinExistence type="predicted"/>
<gene>
    <name evidence="1" type="ORF">B4088_5396</name>
</gene>
<dbReference type="EMBL" id="LJKE01000104">
    <property type="protein sequence ID" value="KZD55651.1"/>
    <property type="molecule type" value="Genomic_DNA"/>
</dbReference>
<sequence length="88" mass="9974">MSGAEVREYLGEMYEDLLFADGFDDAIMGFAERCGLTVVLYDSNKCIEILVDRDGMSDEEAVEWFSFNVLGAYVGDKTPMFAFLKEEF</sequence>
<dbReference type="RefSeq" id="WP_063262913.1">
    <property type="nucleotide sequence ID" value="NZ_LJKE01000104.1"/>
</dbReference>